<dbReference type="RefSeq" id="XP_017670875.1">
    <property type="nucleotide sequence ID" value="XM_017815386.1"/>
</dbReference>
<reference evidence="3" key="1">
    <citation type="submission" date="2025-08" db="UniProtKB">
        <authorList>
            <consortium name="RefSeq"/>
        </authorList>
    </citation>
    <scope>IDENTIFICATION</scope>
</reference>
<evidence type="ECO:0000313" key="2">
    <source>
        <dbReference type="Proteomes" id="UP000504624"/>
    </source>
</evidence>
<feature type="region of interest" description="Disordered" evidence="1">
    <location>
        <begin position="32"/>
        <end position="144"/>
    </location>
</feature>
<evidence type="ECO:0000256" key="1">
    <source>
        <dbReference type="SAM" id="MobiDB-lite"/>
    </source>
</evidence>
<gene>
    <name evidence="3" type="primary">LOC108497633</name>
</gene>
<protein>
    <submittedName>
        <fullName evidence="3">Translation initiation factor IF-2-like</fullName>
    </submittedName>
</protein>
<dbReference type="AlphaFoldDB" id="A0A6J0HA03"/>
<name>A0A6J0HA03_9PASS</name>
<organism evidence="2 3">
    <name type="scientific">Lepidothrix coronata</name>
    <name type="common">blue-crowned manakin</name>
    <dbReference type="NCBI Taxonomy" id="321398"/>
    <lineage>
        <taxon>Eukaryota</taxon>
        <taxon>Metazoa</taxon>
        <taxon>Chordata</taxon>
        <taxon>Craniata</taxon>
        <taxon>Vertebrata</taxon>
        <taxon>Euteleostomi</taxon>
        <taxon>Archelosauria</taxon>
        <taxon>Archosauria</taxon>
        <taxon>Dinosauria</taxon>
        <taxon>Saurischia</taxon>
        <taxon>Theropoda</taxon>
        <taxon>Coelurosauria</taxon>
        <taxon>Aves</taxon>
        <taxon>Neognathae</taxon>
        <taxon>Neoaves</taxon>
        <taxon>Telluraves</taxon>
        <taxon>Australaves</taxon>
        <taxon>Passeriformes</taxon>
        <taxon>Pipridae</taxon>
        <taxon>Lepidothrix</taxon>
    </lineage>
</organism>
<accession>A0A6J0HA03</accession>
<dbReference type="GeneID" id="108497633"/>
<sequence length="255" mass="26902">MHATNNLSDDFPAGQELPIILQDYHNVAGRSRCPALTPGGAAQPARPTRPRAPTGPANSPLAARPRSRPATAAPLVRPRPRRRAIGRRGCPSRSRAAPPLGGRGSGRGAAREQGRGGRGASRGRGSALPSRHGRARNTARPSGRCRCALGRSGRDHCVTSRDGCALPPCRPAALSPAQRFEGSLRSGNSPVPRPAARGGIRAQLVSQGLWQRARLVQRSQGMLARDPRGFVQPDLLAVCRAFSKTDSNLTASSLK</sequence>
<proteinExistence type="predicted"/>
<dbReference type="Proteomes" id="UP000504624">
    <property type="component" value="Unplaced"/>
</dbReference>
<evidence type="ECO:0000313" key="3">
    <source>
        <dbReference type="RefSeq" id="XP_017670875.1"/>
    </source>
</evidence>
<keyword evidence="2" id="KW-1185">Reference proteome</keyword>
<feature type="compositionally biased region" description="Low complexity" evidence="1">
    <location>
        <begin position="37"/>
        <end position="76"/>
    </location>
</feature>